<evidence type="ECO:0000313" key="3">
    <source>
        <dbReference type="Proteomes" id="UP000028073"/>
    </source>
</evidence>
<proteinExistence type="predicted"/>
<dbReference type="InterPro" id="IPR029063">
    <property type="entry name" value="SAM-dependent_MTases_sf"/>
</dbReference>
<dbReference type="InterPro" id="IPR041698">
    <property type="entry name" value="Methyltransf_25"/>
</dbReference>
<dbReference type="STRING" id="1137799.GZ78_28180"/>
<evidence type="ECO:0000313" key="2">
    <source>
        <dbReference type="EMBL" id="KEQ12116.1"/>
    </source>
</evidence>
<evidence type="ECO:0000259" key="1">
    <source>
        <dbReference type="Pfam" id="PF13649"/>
    </source>
</evidence>
<reference evidence="2 3" key="1">
    <citation type="submission" date="2014-06" db="EMBL/GenBank/DDBJ databases">
        <title>Whole Genome Sequences of Three Symbiotic Endozoicomonas Bacteria.</title>
        <authorList>
            <person name="Neave M.J."/>
            <person name="Apprill A."/>
            <person name="Voolstra C.R."/>
        </authorList>
    </citation>
    <scope>NUCLEOTIDE SEQUENCE [LARGE SCALE GENOMIC DNA]</scope>
    <source>
        <strain evidence="2 3">DSM 25634</strain>
    </source>
</reference>
<dbReference type="CDD" id="cd02440">
    <property type="entry name" value="AdoMet_MTases"/>
    <property type="match status" value="1"/>
</dbReference>
<sequence>MNDFYDQLTPFYPLIFEDWDDSIEQQSNQLHALIRKFWPDTESVLDVSCGIGTQAIGLAQKGYKVTASDLSEKEAERARQEADERSLNLDVSVCDMRQAFDHHGSGFDLVISADNSVPHLLNDNDILTAFKQMFACLKSGGGCLITVRDYEKEERGRNLLKPYGVRVEGNKRYILFQVWDFEGDQYSLAFHLVEEDLSTGKAITHTLHSRYYAISTDQLCELMREAGFKNVQRLDNVFYQPVIIGTK</sequence>
<dbReference type="Gene3D" id="3.40.50.150">
    <property type="entry name" value="Vaccinia Virus protein VP39"/>
    <property type="match status" value="1"/>
</dbReference>
<dbReference type="SUPFAM" id="SSF53335">
    <property type="entry name" value="S-adenosyl-L-methionine-dependent methyltransferases"/>
    <property type="match status" value="1"/>
</dbReference>
<dbReference type="PANTHER" id="PTHR43591">
    <property type="entry name" value="METHYLTRANSFERASE"/>
    <property type="match status" value="1"/>
</dbReference>
<dbReference type="Proteomes" id="UP000028073">
    <property type="component" value="Unassembled WGS sequence"/>
</dbReference>
<dbReference type="Pfam" id="PF13649">
    <property type="entry name" value="Methyltransf_25"/>
    <property type="match status" value="1"/>
</dbReference>
<name>A0A081N0Z3_9GAMM</name>
<accession>A0A081N0Z3</accession>
<feature type="domain" description="Methyltransferase" evidence="1">
    <location>
        <begin position="44"/>
        <end position="141"/>
    </location>
</feature>
<comment type="caution">
    <text evidence="2">The sequence shown here is derived from an EMBL/GenBank/DDBJ whole genome shotgun (WGS) entry which is preliminary data.</text>
</comment>
<dbReference type="OrthoDB" id="5800887at2"/>
<dbReference type="AlphaFoldDB" id="A0A081N0Z3"/>
<keyword evidence="3" id="KW-1185">Reference proteome</keyword>
<dbReference type="EMBL" id="JOKH01000011">
    <property type="protein sequence ID" value="KEQ12116.1"/>
    <property type="molecule type" value="Genomic_DNA"/>
</dbReference>
<protein>
    <submittedName>
        <fullName evidence="2">Tellurite resistance protein TehB</fullName>
    </submittedName>
</protein>
<organism evidence="2 3">
    <name type="scientific">Endozoicomonas numazuensis</name>
    <dbReference type="NCBI Taxonomy" id="1137799"/>
    <lineage>
        <taxon>Bacteria</taxon>
        <taxon>Pseudomonadati</taxon>
        <taxon>Pseudomonadota</taxon>
        <taxon>Gammaproteobacteria</taxon>
        <taxon>Oceanospirillales</taxon>
        <taxon>Endozoicomonadaceae</taxon>
        <taxon>Endozoicomonas</taxon>
    </lineage>
</organism>
<gene>
    <name evidence="2" type="ORF">GZ78_28180</name>
</gene>
<dbReference type="RefSeq" id="WP_034843008.1">
    <property type="nucleotide sequence ID" value="NZ_JOKH01000011.1"/>
</dbReference>
<dbReference type="eggNOG" id="COG2890">
    <property type="taxonomic scope" value="Bacteria"/>
</dbReference>